<keyword evidence="4" id="KW-0057">Aromatic amino acid biosynthesis</keyword>
<dbReference type="InterPro" id="IPR008242">
    <property type="entry name" value="Chor_mutase/pphenate_deHydtase"/>
</dbReference>
<protein>
    <recommendedName>
        <fullName evidence="2">prephenate dehydratase</fullName>
        <ecNumber evidence="2">4.2.1.51</ecNumber>
    </recommendedName>
</protein>
<evidence type="ECO:0000256" key="3">
    <source>
        <dbReference type="ARBA" id="ARBA00022605"/>
    </source>
</evidence>
<dbReference type="GO" id="GO:0009094">
    <property type="term" value="P:L-phenylalanine biosynthetic process"/>
    <property type="evidence" value="ECO:0007669"/>
    <property type="project" value="UniProtKB-KW"/>
</dbReference>
<dbReference type="SUPFAM" id="SSF53850">
    <property type="entry name" value="Periplasmic binding protein-like II"/>
    <property type="match status" value="1"/>
</dbReference>
<evidence type="ECO:0000256" key="1">
    <source>
        <dbReference type="ARBA" id="ARBA00004741"/>
    </source>
</evidence>
<name>A0A9P6C889_9AGAR</name>
<evidence type="ECO:0000313" key="8">
    <source>
        <dbReference type="EMBL" id="KAF9452680.1"/>
    </source>
</evidence>
<dbReference type="PANTHER" id="PTHR21022:SF19">
    <property type="entry name" value="PREPHENATE DEHYDRATASE-RELATED"/>
    <property type="match status" value="1"/>
</dbReference>
<dbReference type="AlphaFoldDB" id="A0A9P6C889"/>
<comment type="caution">
    <text evidence="8">The sequence shown here is derived from an EMBL/GenBank/DDBJ whole genome shotgun (WGS) entry which is preliminary data.</text>
</comment>
<dbReference type="Proteomes" id="UP000807342">
    <property type="component" value="Unassembled WGS sequence"/>
</dbReference>
<keyword evidence="6" id="KW-0456">Lyase</keyword>
<dbReference type="InterPro" id="IPR001086">
    <property type="entry name" value="Preph_deHydtase"/>
</dbReference>
<dbReference type="PANTHER" id="PTHR21022">
    <property type="entry name" value="PREPHENATE DEHYDRATASE P PROTEIN"/>
    <property type="match status" value="1"/>
</dbReference>
<reference evidence="8" key="1">
    <citation type="submission" date="2020-11" db="EMBL/GenBank/DDBJ databases">
        <authorList>
            <consortium name="DOE Joint Genome Institute"/>
            <person name="Ahrendt S."/>
            <person name="Riley R."/>
            <person name="Andreopoulos W."/>
            <person name="Labutti K."/>
            <person name="Pangilinan J."/>
            <person name="Ruiz-Duenas F.J."/>
            <person name="Barrasa J.M."/>
            <person name="Sanchez-Garcia M."/>
            <person name="Camarero S."/>
            <person name="Miyauchi S."/>
            <person name="Serrano A."/>
            <person name="Linde D."/>
            <person name="Babiker R."/>
            <person name="Drula E."/>
            <person name="Ayuso-Fernandez I."/>
            <person name="Pacheco R."/>
            <person name="Padilla G."/>
            <person name="Ferreira P."/>
            <person name="Barriuso J."/>
            <person name="Kellner H."/>
            <person name="Castanera R."/>
            <person name="Alfaro M."/>
            <person name="Ramirez L."/>
            <person name="Pisabarro A.G."/>
            <person name="Kuo A."/>
            <person name="Tritt A."/>
            <person name="Lipzen A."/>
            <person name="He G."/>
            <person name="Yan M."/>
            <person name="Ng V."/>
            <person name="Cullen D."/>
            <person name="Martin F."/>
            <person name="Rosso M.-N."/>
            <person name="Henrissat B."/>
            <person name="Hibbett D."/>
            <person name="Martinez A.T."/>
            <person name="Grigoriev I.V."/>
        </authorList>
    </citation>
    <scope>NUCLEOTIDE SEQUENCE</scope>
    <source>
        <strain evidence="8">MF-IS2</strain>
    </source>
</reference>
<keyword evidence="5" id="KW-0584">Phenylalanine biosynthesis</keyword>
<dbReference type="CDD" id="cd13532">
    <property type="entry name" value="PBP2_PDT_like"/>
    <property type="match status" value="1"/>
</dbReference>
<feature type="domain" description="Prephenate dehydratase" evidence="7">
    <location>
        <begin position="10"/>
        <end position="188"/>
    </location>
</feature>
<evidence type="ECO:0000256" key="5">
    <source>
        <dbReference type="ARBA" id="ARBA00023222"/>
    </source>
</evidence>
<keyword evidence="9" id="KW-1185">Reference proteome</keyword>
<dbReference type="Pfam" id="PF00800">
    <property type="entry name" value="PDT"/>
    <property type="match status" value="1"/>
</dbReference>
<dbReference type="Gene3D" id="3.40.190.10">
    <property type="entry name" value="Periplasmic binding protein-like II"/>
    <property type="match status" value="2"/>
</dbReference>
<dbReference type="OrthoDB" id="983542at2759"/>
<evidence type="ECO:0000259" key="7">
    <source>
        <dbReference type="PROSITE" id="PS51171"/>
    </source>
</evidence>
<dbReference type="GO" id="GO:0005737">
    <property type="term" value="C:cytoplasm"/>
    <property type="evidence" value="ECO:0007669"/>
    <property type="project" value="TreeGrafter"/>
</dbReference>
<proteinExistence type="predicted"/>
<dbReference type="GO" id="GO:0004664">
    <property type="term" value="F:prephenate dehydratase activity"/>
    <property type="evidence" value="ECO:0007669"/>
    <property type="project" value="UniProtKB-EC"/>
</dbReference>
<evidence type="ECO:0000256" key="6">
    <source>
        <dbReference type="ARBA" id="ARBA00023239"/>
    </source>
</evidence>
<dbReference type="EMBL" id="MU151069">
    <property type="protein sequence ID" value="KAF9452680.1"/>
    <property type="molecule type" value="Genomic_DNA"/>
</dbReference>
<evidence type="ECO:0000313" key="9">
    <source>
        <dbReference type="Proteomes" id="UP000807342"/>
    </source>
</evidence>
<dbReference type="PIRSF" id="PIRSF001500">
    <property type="entry name" value="Chor_mut_pdt_Ppr"/>
    <property type="match status" value="1"/>
</dbReference>
<keyword evidence="3" id="KW-0028">Amino-acid biosynthesis</keyword>
<sequence length="298" mass="32729">MNVLKTQKIRVAVLGPLGTYTHEAAHKVFGDGVEYEERQTISDTFQAIQDTVSIAVVPQENTIFGNVIETYDALRQTGCGFVKGEITLQVQHCLLVQQGVQLHEIEKILSHEQALGQCQDFLNTHLPNATRIRTPSTASAARSLLTSPRNCAAICSKICATLFDGLEVLCTGVQKEANNFTRFYIIVRDREVQLPIGPHRAKSKGLLRLWVPPAPASGTRQKDIVQYLSPSGLSIMRIDRRPSDGGPPFQSVYFVETTDIVGGGSEEPPTSDSWTTLLEEAVSLIRKMGGEVDLIGVW</sequence>
<accession>A0A9P6C889</accession>
<organism evidence="8 9">
    <name type="scientific">Macrolepiota fuliginosa MF-IS2</name>
    <dbReference type="NCBI Taxonomy" id="1400762"/>
    <lineage>
        <taxon>Eukaryota</taxon>
        <taxon>Fungi</taxon>
        <taxon>Dikarya</taxon>
        <taxon>Basidiomycota</taxon>
        <taxon>Agaricomycotina</taxon>
        <taxon>Agaricomycetes</taxon>
        <taxon>Agaricomycetidae</taxon>
        <taxon>Agaricales</taxon>
        <taxon>Agaricineae</taxon>
        <taxon>Agaricaceae</taxon>
        <taxon>Macrolepiota</taxon>
    </lineage>
</organism>
<gene>
    <name evidence="8" type="ORF">P691DRAFT_794365</name>
</gene>
<dbReference type="EC" id="4.2.1.51" evidence="2"/>
<evidence type="ECO:0000256" key="4">
    <source>
        <dbReference type="ARBA" id="ARBA00023141"/>
    </source>
</evidence>
<evidence type="ECO:0000256" key="2">
    <source>
        <dbReference type="ARBA" id="ARBA00013147"/>
    </source>
</evidence>
<comment type="pathway">
    <text evidence="1">Amino-acid biosynthesis; L-phenylalanine biosynthesis; phenylpyruvate from prephenate: step 1/1.</text>
</comment>
<dbReference type="PROSITE" id="PS51171">
    <property type="entry name" value="PREPHENATE_DEHYDR_3"/>
    <property type="match status" value="1"/>
</dbReference>